<keyword evidence="2" id="KW-1185">Reference proteome</keyword>
<proteinExistence type="predicted"/>
<dbReference type="RefSeq" id="WP_092592337.1">
    <property type="nucleotide sequence ID" value="NZ_FMWL01000017.1"/>
</dbReference>
<accession>A0A1G5S676</accession>
<dbReference type="Proteomes" id="UP000199208">
    <property type="component" value="Unassembled WGS sequence"/>
</dbReference>
<evidence type="ECO:0000313" key="2">
    <source>
        <dbReference type="Proteomes" id="UP000199208"/>
    </source>
</evidence>
<dbReference type="STRING" id="1120920.SAMN03080599_02671"/>
<sequence>MNTYIKVIGLTGSHFVKEFVKIRHHDNKVREISEDTVAKKFKSGNTKIIVHFEEDGREIEIDDFSDPEIIRKFLGKAFL</sequence>
<evidence type="ECO:0000313" key="1">
    <source>
        <dbReference type="EMBL" id="SCZ81231.1"/>
    </source>
</evidence>
<name>A0A1G5S676_9FIRM</name>
<gene>
    <name evidence="1" type="ORF">SAMN03080599_02671</name>
</gene>
<protein>
    <submittedName>
        <fullName evidence="1">Uncharacterized protein</fullName>
    </submittedName>
</protein>
<dbReference type="AlphaFoldDB" id="A0A1G5S676"/>
<dbReference type="OrthoDB" id="1754982at2"/>
<dbReference type="EMBL" id="FMWL01000017">
    <property type="protein sequence ID" value="SCZ81231.1"/>
    <property type="molecule type" value="Genomic_DNA"/>
</dbReference>
<reference evidence="1 2" key="1">
    <citation type="submission" date="2016-10" db="EMBL/GenBank/DDBJ databases">
        <authorList>
            <person name="de Groot N.N."/>
        </authorList>
    </citation>
    <scope>NUCLEOTIDE SEQUENCE [LARGE SCALE GENOMIC DNA]</scope>
    <source>
        <strain evidence="1 2">DSM 2784</strain>
    </source>
</reference>
<organism evidence="1 2">
    <name type="scientific">Acidaminobacter hydrogenoformans DSM 2784</name>
    <dbReference type="NCBI Taxonomy" id="1120920"/>
    <lineage>
        <taxon>Bacteria</taxon>
        <taxon>Bacillati</taxon>
        <taxon>Bacillota</taxon>
        <taxon>Clostridia</taxon>
        <taxon>Peptostreptococcales</taxon>
        <taxon>Acidaminobacteraceae</taxon>
        <taxon>Acidaminobacter</taxon>
    </lineage>
</organism>